<proteinExistence type="predicted"/>
<evidence type="ECO:0000313" key="4">
    <source>
        <dbReference type="EMBL" id="QSV47048.1"/>
    </source>
</evidence>
<dbReference type="SUPFAM" id="SSF55166">
    <property type="entry name" value="Hedgehog/DD-peptidase"/>
    <property type="match status" value="1"/>
</dbReference>
<evidence type="ECO:0000259" key="2">
    <source>
        <dbReference type="Pfam" id="PF01471"/>
    </source>
</evidence>
<dbReference type="Proteomes" id="UP000663651">
    <property type="component" value="Chromosome"/>
</dbReference>
<feature type="domain" description="Peptidoglycan binding-like" evidence="2">
    <location>
        <begin position="234"/>
        <end position="286"/>
    </location>
</feature>
<feature type="domain" description="Peptidase M15C" evidence="3">
    <location>
        <begin position="106"/>
        <end position="158"/>
    </location>
</feature>
<feature type="compositionally biased region" description="Low complexity" evidence="1">
    <location>
        <begin position="209"/>
        <end position="218"/>
    </location>
</feature>
<evidence type="ECO:0000313" key="5">
    <source>
        <dbReference type="Proteomes" id="UP000663651"/>
    </source>
</evidence>
<accession>A0ABX7Q7M3</accession>
<dbReference type="Pfam" id="PF01471">
    <property type="entry name" value="PG_binding_1"/>
    <property type="match status" value="1"/>
</dbReference>
<dbReference type="InterPro" id="IPR036366">
    <property type="entry name" value="PGBDSf"/>
</dbReference>
<dbReference type="SUPFAM" id="SSF47090">
    <property type="entry name" value="PGBD-like"/>
    <property type="match status" value="1"/>
</dbReference>
<dbReference type="RefSeq" id="WP_207164924.1">
    <property type="nucleotide sequence ID" value="NZ_CP071382.1"/>
</dbReference>
<gene>
    <name evidence="4" type="ORF">JZM60_07240</name>
</gene>
<organism evidence="4 5">
    <name type="scientific">Geobacter benzoatilyticus</name>
    <dbReference type="NCBI Taxonomy" id="2815309"/>
    <lineage>
        <taxon>Bacteria</taxon>
        <taxon>Pseudomonadati</taxon>
        <taxon>Thermodesulfobacteriota</taxon>
        <taxon>Desulfuromonadia</taxon>
        <taxon>Geobacterales</taxon>
        <taxon>Geobacteraceae</taxon>
        <taxon>Geobacter</taxon>
    </lineage>
</organism>
<dbReference type="InterPro" id="IPR009045">
    <property type="entry name" value="Zn_M74/Hedgehog-like"/>
</dbReference>
<protein>
    <submittedName>
        <fullName evidence="4">Peptidoglycan-binding protein</fullName>
    </submittedName>
</protein>
<name>A0ABX7Q7M3_9BACT</name>
<evidence type="ECO:0000259" key="3">
    <source>
        <dbReference type="Pfam" id="PF13539"/>
    </source>
</evidence>
<keyword evidence="5" id="KW-1185">Reference proteome</keyword>
<dbReference type="InterPro" id="IPR002477">
    <property type="entry name" value="Peptidoglycan-bd-like"/>
</dbReference>
<dbReference type="InterPro" id="IPR039561">
    <property type="entry name" value="Peptidase_M15C"/>
</dbReference>
<dbReference type="EMBL" id="CP071382">
    <property type="protein sequence ID" value="QSV47048.1"/>
    <property type="molecule type" value="Genomic_DNA"/>
</dbReference>
<dbReference type="Gene3D" id="1.10.101.10">
    <property type="entry name" value="PGBD-like superfamily/PGBD"/>
    <property type="match status" value="1"/>
</dbReference>
<feature type="region of interest" description="Disordered" evidence="1">
    <location>
        <begin position="197"/>
        <end position="222"/>
    </location>
</feature>
<dbReference type="InterPro" id="IPR036365">
    <property type="entry name" value="PGBD-like_sf"/>
</dbReference>
<sequence length="291" mass="32514">MGKRISRKHDTQKPPKSEYTKLVNIDKDINNGLHSAPGTFVEQLLGNQSNILPSIKYVNVGPFKVNGHIQALESLKQIMSVVKTKYPDLYGRLAHNGMHVPKNIAGKKSKSLHSWGIAIDITIDGIEDVKWNEMSFYGLALMAPIFHDHGWYWGGAFRDQETEKGSGVYWTNEDAMHFEVSKEKLLEWHNAGLLGPVSTRRPEAKIPESTRPTSTSSSSHHRSMFDWLQRGDKGPKVVRLQEALKSHGHNLKSDGNFGGKTEAALIKYQRQCGLPANGIVGPKTAAYLLFF</sequence>
<reference evidence="4 5" key="1">
    <citation type="submission" date="2021-03" db="EMBL/GenBank/DDBJ databases">
        <title>Geobacter metallireducens gen. nov. sp. nov., a microorganism capable of coupling the complete oxidation of organic compounds to the reduction of iron and other metals.</title>
        <authorList>
            <person name="Li Y."/>
        </authorList>
    </citation>
    <scope>NUCLEOTIDE SEQUENCE [LARGE SCALE GENOMIC DNA]</scope>
    <source>
        <strain evidence="4 5">Jerry-YX</strain>
    </source>
</reference>
<dbReference type="Gene3D" id="3.30.1380.10">
    <property type="match status" value="1"/>
</dbReference>
<dbReference type="Pfam" id="PF13539">
    <property type="entry name" value="Peptidase_M15_4"/>
    <property type="match status" value="1"/>
</dbReference>
<evidence type="ECO:0000256" key="1">
    <source>
        <dbReference type="SAM" id="MobiDB-lite"/>
    </source>
</evidence>